<keyword evidence="1" id="KW-1015">Disulfide bond</keyword>
<dbReference type="Gene3D" id="2.60.120.290">
    <property type="entry name" value="Spermadhesin, CUB domain"/>
    <property type="match status" value="1"/>
</dbReference>
<protein>
    <submittedName>
        <fullName evidence="4">CUB domain-containing protein</fullName>
    </submittedName>
</protein>
<dbReference type="SUPFAM" id="SSF49854">
    <property type="entry name" value="Spermadhesin, CUB domain"/>
    <property type="match status" value="1"/>
</dbReference>
<evidence type="ECO:0000313" key="3">
    <source>
        <dbReference type="Proteomes" id="UP000887578"/>
    </source>
</evidence>
<dbReference type="InterPro" id="IPR035914">
    <property type="entry name" value="Sperma_CUB_dom_sf"/>
</dbReference>
<reference evidence="4" key="1">
    <citation type="submission" date="2022-11" db="UniProtKB">
        <authorList>
            <consortium name="WormBaseParasite"/>
        </authorList>
    </citation>
    <scope>IDENTIFICATION</scope>
</reference>
<dbReference type="InterPro" id="IPR000859">
    <property type="entry name" value="CUB_dom"/>
</dbReference>
<feature type="domain" description="CUB" evidence="2">
    <location>
        <begin position="168"/>
        <end position="261"/>
    </location>
</feature>
<dbReference type="AlphaFoldDB" id="A0A914P828"/>
<dbReference type="Proteomes" id="UP000887578">
    <property type="component" value="Unplaced"/>
</dbReference>
<evidence type="ECO:0000259" key="2">
    <source>
        <dbReference type="Pfam" id="PF00431"/>
    </source>
</evidence>
<name>A0A914P828_9BILA</name>
<keyword evidence="3" id="KW-1185">Reference proteome</keyword>
<dbReference type="Pfam" id="PF00431">
    <property type="entry name" value="CUB"/>
    <property type="match status" value="1"/>
</dbReference>
<organism evidence="3 4">
    <name type="scientific">Panagrolaimus davidi</name>
    <dbReference type="NCBI Taxonomy" id="227884"/>
    <lineage>
        <taxon>Eukaryota</taxon>
        <taxon>Metazoa</taxon>
        <taxon>Ecdysozoa</taxon>
        <taxon>Nematoda</taxon>
        <taxon>Chromadorea</taxon>
        <taxon>Rhabditida</taxon>
        <taxon>Tylenchina</taxon>
        <taxon>Panagrolaimomorpha</taxon>
        <taxon>Panagrolaimoidea</taxon>
        <taxon>Panagrolaimidae</taxon>
        <taxon>Panagrolaimus</taxon>
    </lineage>
</organism>
<accession>A0A914P828</accession>
<evidence type="ECO:0000313" key="4">
    <source>
        <dbReference type="WBParaSite" id="PDA_v2.g14191.t1"/>
    </source>
</evidence>
<evidence type="ECO:0000256" key="1">
    <source>
        <dbReference type="ARBA" id="ARBA00023157"/>
    </source>
</evidence>
<sequence>MKNDGDFSGYQAFQGFAYFDDWGNDCPLESVSRVEPFQFTDITQILVIRSTFDPTKPRRQSCLWQFKAPKDYGFKIVITSIEILNSTFFKVENSQDTVITLSNVRTTYPHYTVDNYIKIYLSENLNNTYLPTDDENNFVPELTAYVTIIKNNLDHFSIHCPIKIDGNSTIWSYWNEEGYPNNARCTYSMKILPKTEIIAYQNEMSVESNVDVINFYDANTSHPGTHFDNKCFFTDGKNEKDILWEFISDGTVQSRGFQIQFDTKCMTFYLIFL</sequence>
<dbReference type="WBParaSite" id="PDA_v2.g14191.t1">
    <property type="protein sequence ID" value="PDA_v2.g14191.t1"/>
    <property type="gene ID" value="PDA_v2.g14191"/>
</dbReference>
<proteinExistence type="predicted"/>